<evidence type="ECO:0000313" key="2">
    <source>
        <dbReference type="Proteomes" id="UP000032360"/>
    </source>
</evidence>
<protein>
    <recommendedName>
        <fullName evidence="3">Dnd system-associated protein 4</fullName>
    </recommendedName>
</protein>
<evidence type="ECO:0000313" key="1">
    <source>
        <dbReference type="EMBL" id="KJF16151.1"/>
    </source>
</evidence>
<comment type="caution">
    <text evidence="1">The sequence shown here is derived from an EMBL/GenBank/DDBJ whole genome shotgun (WGS) entry which is preliminary data.</text>
</comment>
<dbReference type="EMBL" id="JXYS01000096">
    <property type="protein sequence ID" value="KJF16151.1"/>
    <property type="molecule type" value="Genomic_DNA"/>
</dbReference>
<gene>
    <name evidence="1" type="ORF">AXFE_29990</name>
</gene>
<reference evidence="1 2" key="1">
    <citation type="submission" date="2015-01" db="EMBL/GenBank/DDBJ databases">
        <title>Draft genome of the acidophilic iron oxidizer Acidithrix ferrooxidans strain Py-F3.</title>
        <authorList>
            <person name="Poehlein A."/>
            <person name="Eisen S."/>
            <person name="Schloemann M."/>
            <person name="Johnson B.D."/>
            <person name="Daniel R."/>
            <person name="Muehling M."/>
        </authorList>
    </citation>
    <scope>NUCLEOTIDE SEQUENCE [LARGE SCALE GENOMIC DNA]</scope>
    <source>
        <strain evidence="1 2">Py-F3</strain>
    </source>
</reference>
<dbReference type="STRING" id="1280514.AXFE_29990"/>
<name>A0A0D8HGD7_9ACTN</name>
<dbReference type="Proteomes" id="UP000032360">
    <property type="component" value="Unassembled WGS sequence"/>
</dbReference>
<keyword evidence="2" id="KW-1185">Reference proteome</keyword>
<accession>A0A0D8HGD7</accession>
<evidence type="ECO:0008006" key="3">
    <source>
        <dbReference type="Google" id="ProtNLM"/>
    </source>
</evidence>
<organism evidence="1 2">
    <name type="scientific">Acidithrix ferrooxidans</name>
    <dbReference type="NCBI Taxonomy" id="1280514"/>
    <lineage>
        <taxon>Bacteria</taxon>
        <taxon>Bacillati</taxon>
        <taxon>Actinomycetota</taxon>
        <taxon>Acidimicrobiia</taxon>
        <taxon>Acidimicrobiales</taxon>
        <taxon>Acidimicrobiaceae</taxon>
        <taxon>Acidithrix</taxon>
    </lineage>
</organism>
<dbReference type="RefSeq" id="WP_052606673.1">
    <property type="nucleotide sequence ID" value="NZ_JXYS01000096.1"/>
</dbReference>
<dbReference type="AlphaFoldDB" id="A0A0D8HGD7"/>
<dbReference type="OrthoDB" id="8456888at2"/>
<sequence length="158" mass="17508">MVSSSRDYNPFSNIDLHIPAAFLEDVRRYAASQSGEGEGSQGILPFRRYVDLWTLAIAIGAAENNFMTLSSSDQHRFIQGSVLQGDVSRIEFLQLIAIAHAEDPYVISDPRRVIEIADGYAAGGIQILLDWLISGTFTPIQSLTKNLLVYSDEKTRSQ</sequence>
<proteinExistence type="predicted"/>